<organism evidence="3 4">
    <name type="scientific">Oceanisphaera pacifica</name>
    <dbReference type="NCBI Taxonomy" id="2818389"/>
    <lineage>
        <taxon>Bacteria</taxon>
        <taxon>Pseudomonadati</taxon>
        <taxon>Pseudomonadota</taxon>
        <taxon>Gammaproteobacteria</taxon>
        <taxon>Aeromonadales</taxon>
        <taxon>Aeromonadaceae</taxon>
        <taxon>Oceanisphaera</taxon>
    </lineage>
</organism>
<evidence type="ECO:0000256" key="2">
    <source>
        <dbReference type="SAM" id="SignalP"/>
    </source>
</evidence>
<feature type="compositionally biased region" description="Polar residues" evidence="1">
    <location>
        <begin position="129"/>
        <end position="157"/>
    </location>
</feature>
<accession>A0ABS3NFE9</accession>
<feature type="region of interest" description="Disordered" evidence="1">
    <location>
        <begin position="129"/>
        <end position="190"/>
    </location>
</feature>
<evidence type="ECO:0008006" key="5">
    <source>
        <dbReference type="Google" id="ProtNLM"/>
    </source>
</evidence>
<keyword evidence="4" id="KW-1185">Reference proteome</keyword>
<reference evidence="3 4" key="1">
    <citation type="submission" date="2021-03" db="EMBL/GenBank/DDBJ databases">
        <title>Oceanisphaera sp. nov., isolated from the intestine.</title>
        <authorList>
            <person name="Zhao L.-H."/>
            <person name="Shi L.-F."/>
        </authorList>
    </citation>
    <scope>NUCLEOTIDE SEQUENCE [LARGE SCALE GENOMIC DNA]</scope>
    <source>
        <strain evidence="3 4">DM8</strain>
    </source>
</reference>
<name>A0ABS3NFE9_9GAMM</name>
<evidence type="ECO:0000313" key="4">
    <source>
        <dbReference type="Proteomes" id="UP000664882"/>
    </source>
</evidence>
<sequence length="190" mass="22080">MLKLKQRYMKTLLLALSMAFGLTACSTPSATLSTGAQLAYTDSWWYDDYWYYQYHMYPNCCDSDGDFKDAVNSWWNTLDADKQAEIKDKVDNWRGDGPDLSALKTDFNKKWQALPADKKQEVTQKRQQIQDKMSGNSLSVEQKQAVRQQWQSKQRPTLQRAPQRRMSMPSARPQIRSHIPRARLGGGRRH</sequence>
<feature type="compositionally biased region" description="Basic residues" evidence="1">
    <location>
        <begin position="178"/>
        <end position="190"/>
    </location>
</feature>
<dbReference type="PROSITE" id="PS51257">
    <property type="entry name" value="PROKAR_LIPOPROTEIN"/>
    <property type="match status" value="1"/>
</dbReference>
<evidence type="ECO:0000256" key="1">
    <source>
        <dbReference type="SAM" id="MobiDB-lite"/>
    </source>
</evidence>
<evidence type="ECO:0000313" key="3">
    <source>
        <dbReference type="EMBL" id="MBO1519108.1"/>
    </source>
</evidence>
<keyword evidence="2" id="KW-0732">Signal</keyword>
<dbReference type="Proteomes" id="UP000664882">
    <property type="component" value="Unassembled WGS sequence"/>
</dbReference>
<dbReference type="EMBL" id="JAGDFX010000005">
    <property type="protein sequence ID" value="MBO1519108.1"/>
    <property type="molecule type" value="Genomic_DNA"/>
</dbReference>
<gene>
    <name evidence="3" type="ORF">J3U76_05600</name>
</gene>
<proteinExistence type="predicted"/>
<comment type="caution">
    <text evidence="3">The sequence shown here is derived from an EMBL/GenBank/DDBJ whole genome shotgun (WGS) entry which is preliminary data.</text>
</comment>
<feature type="chain" id="PRO_5045323537" description="Lipoprotein" evidence="2">
    <location>
        <begin position="25"/>
        <end position="190"/>
    </location>
</feature>
<dbReference type="RefSeq" id="WP_208004937.1">
    <property type="nucleotide sequence ID" value="NZ_JAGDFX010000005.1"/>
</dbReference>
<protein>
    <recommendedName>
        <fullName evidence="5">Lipoprotein</fullName>
    </recommendedName>
</protein>
<feature type="signal peptide" evidence="2">
    <location>
        <begin position="1"/>
        <end position="24"/>
    </location>
</feature>